<evidence type="ECO:0000313" key="11">
    <source>
        <dbReference type="Proteomes" id="UP000824120"/>
    </source>
</evidence>
<keyword evidence="7" id="KW-0472">Membrane</keyword>
<dbReference type="GO" id="GO:0009922">
    <property type="term" value="F:fatty acid elongase activity"/>
    <property type="evidence" value="ECO:0007669"/>
    <property type="project" value="UniProtKB-EC"/>
</dbReference>
<comment type="caution">
    <text evidence="10">The sequence shown here is derived from an EMBL/GenBank/DDBJ whole genome shotgun (WGS) entry which is preliminary data.</text>
</comment>
<dbReference type="Pfam" id="PF08541">
    <property type="entry name" value="ACP_syn_III_C"/>
    <property type="match status" value="2"/>
</dbReference>
<dbReference type="InterPro" id="IPR012392">
    <property type="entry name" value="3-ktacl-CoA_syn"/>
</dbReference>
<dbReference type="GO" id="GO:0006633">
    <property type="term" value="P:fatty acid biosynthetic process"/>
    <property type="evidence" value="ECO:0007669"/>
    <property type="project" value="InterPro"/>
</dbReference>
<dbReference type="PANTHER" id="PTHR31561">
    <property type="entry name" value="3-KETOACYL-COA SYNTHASE"/>
    <property type="match status" value="1"/>
</dbReference>
<feature type="transmembrane region" description="Helical" evidence="7">
    <location>
        <begin position="162"/>
        <end position="183"/>
    </location>
</feature>
<dbReference type="InterPro" id="IPR013747">
    <property type="entry name" value="ACP_syn_III_C"/>
</dbReference>
<dbReference type="InterPro" id="IPR013601">
    <property type="entry name" value="FAE1_typ3_polyketide_synth"/>
</dbReference>
<dbReference type="SUPFAM" id="SSF53901">
    <property type="entry name" value="Thiolase-like"/>
    <property type="match status" value="4"/>
</dbReference>
<evidence type="ECO:0000259" key="8">
    <source>
        <dbReference type="Pfam" id="PF08392"/>
    </source>
</evidence>
<dbReference type="GO" id="GO:0016020">
    <property type="term" value="C:membrane"/>
    <property type="evidence" value="ECO:0007669"/>
    <property type="project" value="InterPro"/>
</dbReference>
<organism evidence="10 11">
    <name type="scientific">Solanum commersonii</name>
    <name type="common">Commerson's wild potato</name>
    <name type="synonym">Commerson's nightshade</name>
    <dbReference type="NCBI Taxonomy" id="4109"/>
    <lineage>
        <taxon>Eukaryota</taxon>
        <taxon>Viridiplantae</taxon>
        <taxon>Streptophyta</taxon>
        <taxon>Embryophyta</taxon>
        <taxon>Tracheophyta</taxon>
        <taxon>Spermatophyta</taxon>
        <taxon>Magnoliopsida</taxon>
        <taxon>eudicotyledons</taxon>
        <taxon>Gunneridae</taxon>
        <taxon>Pentapetalae</taxon>
        <taxon>asterids</taxon>
        <taxon>lamiids</taxon>
        <taxon>Solanales</taxon>
        <taxon>Solanaceae</taxon>
        <taxon>Solanoideae</taxon>
        <taxon>Solaneae</taxon>
        <taxon>Solanum</taxon>
    </lineage>
</organism>
<dbReference type="Proteomes" id="UP000824120">
    <property type="component" value="Chromosome 11"/>
</dbReference>
<feature type="domain" description="Beta-ketoacyl-[acyl-carrier-protein] synthase III C-terminal" evidence="9">
    <location>
        <begin position="773"/>
        <end position="854"/>
    </location>
</feature>
<keyword evidence="11" id="KW-1185">Reference proteome</keyword>
<feature type="domain" description="Beta-ketoacyl-[acyl-carrier-protein] synthase III C-terminal" evidence="9">
    <location>
        <begin position="333"/>
        <end position="414"/>
    </location>
</feature>
<sequence length="906" mass="102790">MDLISILFYGLPLFYLLYLIWKIIDRKRHQNCYILDYECHKPTDDRMLSTKFSGEVIRRNKHLGLNEYKFLLKAIVSSGIGEQTYAPQMVFDGREACPTYEDGILEMEEFFHDSIDKVLKRNKISPSEIDVLVVNISMLACMPSLAARIINYYKMREDIKMYNITGMGCSGSLISINAIQSVFKNEKNKVALMVTSESLSPNWYTGNDRSMILANCLFRSGGCAILLTNKLSLKNKAMFKLKQLVRVHHGAKDESYDSCVQREDNQGNIGFHLDKTLPKAATRALVDNLKQIAPLILPIRELLRYAIAIFMKKMNWGSTKGGPKPMINFKTGVHHICLHTGGKAVIDGVGANLNLSEYDLEPARMTLHRFGNTSASSLWYVLGYMEAKKRLKKGDKVLMLSFGAGFKCNSCLWEVLRDLDNGNVWKDCIDNYPPNTLVNPFLEKFGWLHDEDPDTFTIPDDYTIDRKRHQNCYILDYECHKPTDDRMLSTKFSGEIIMRNKNLGLNEYKFLLKAAVSSGIGEQTYAPRMVFDGREACPTYEDGILEMEEFFHDSIDKLFKRNKISPCEIDVLVVNISMLATMPSMAARIINYYELRENVKVYNLTGMGCSASLISLNIIENIFKNEKNKVALVVTSESLSPNWYTGNDRSMILSNCLFRSGGCAILLTNKLSLKNKAMFKLKQLVRVHHGAKDEAYDSCAQREDNQGNTGFHLDKALPKAASRALVDNLKQIAPLILPIRELLRYSIAIFMKKMNWSSTKGGPKPMINFKTGVDHICLHTGGKAVIDGVGANLNLSQHDLEPARMTLHRFGNTSASSLWYVLGYMEAKKRLKKGDTMLMISFGAGFKCNSCLWEVLRDLDDGNVWKDCIDNYPPKTIVNPFMAQFGWLHDHEDPDTFTIPDDYFIS</sequence>
<dbReference type="CDD" id="cd00831">
    <property type="entry name" value="CHS_like"/>
    <property type="match status" value="2"/>
</dbReference>
<dbReference type="Pfam" id="PF08392">
    <property type="entry name" value="FAE1_CUT1_RppA"/>
    <property type="match status" value="2"/>
</dbReference>
<evidence type="ECO:0000256" key="1">
    <source>
        <dbReference type="ARBA" id="ARBA00005194"/>
    </source>
</evidence>
<accession>A0A9J5WTL2</accession>
<gene>
    <name evidence="10" type="ORF">H5410_058757</name>
</gene>
<keyword evidence="5" id="KW-0012">Acyltransferase</keyword>
<evidence type="ECO:0000256" key="3">
    <source>
        <dbReference type="ARBA" id="ARBA00012307"/>
    </source>
</evidence>
<keyword evidence="4" id="KW-0808">Transferase</keyword>
<evidence type="ECO:0000256" key="5">
    <source>
        <dbReference type="ARBA" id="ARBA00023315"/>
    </source>
</evidence>
<evidence type="ECO:0000259" key="9">
    <source>
        <dbReference type="Pfam" id="PF08541"/>
    </source>
</evidence>
<evidence type="ECO:0000256" key="7">
    <source>
        <dbReference type="SAM" id="Phobius"/>
    </source>
</evidence>
<evidence type="ECO:0000256" key="6">
    <source>
        <dbReference type="ARBA" id="ARBA00047375"/>
    </source>
</evidence>
<dbReference type="Gene3D" id="3.40.47.10">
    <property type="match status" value="2"/>
</dbReference>
<feature type="domain" description="FAE" evidence="8">
    <location>
        <begin position="466"/>
        <end position="753"/>
    </location>
</feature>
<feature type="transmembrane region" description="Helical" evidence="7">
    <location>
        <begin position="6"/>
        <end position="24"/>
    </location>
</feature>
<dbReference type="InterPro" id="IPR016039">
    <property type="entry name" value="Thiolase-like"/>
</dbReference>
<evidence type="ECO:0000256" key="2">
    <source>
        <dbReference type="ARBA" id="ARBA00005531"/>
    </source>
</evidence>
<dbReference type="EMBL" id="JACXVP010000011">
    <property type="protein sequence ID" value="KAG5578623.1"/>
    <property type="molecule type" value="Genomic_DNA"/>
</dbReference>
<name>A0A9J5WTL2_SOLCO</name>
<dbReference type="OrthoDB" id="329835at2759"/>
<proteinExistence type="inferred from homology"/>
<dbReference type="EC" id="2.3.1.199" evidence="3"/>
<feature type="domain" description="FAE" evidence="8">
    <location>
        <begin position="26"/>
        <end position="313"/>
    </location>
</feature>
<comment type="pathway">
    <text evidence="1">Lipid metabolism; fatty acid biosynthesis.</text>
</comment>
<evidence type="ECO:0000313" key="10">
    <source>
        <dbReference type="EMBL" id="KAG5578623.1"/>
    </source>
</evidence>
<protein>
    <recommendedName>
        <fullName evidence="3">very-long-chain 3-oxoacyl-CoA synthase</fullName>
        <ecNumber evidence="3">2.3.1.199</ecNumber>
    </recommendedName>
</protein>
<evidence type="ECO:0000256" key="4">
    <source>
        <dbReference type="ARBA" id="ARBA00022679"/>
    </source>
</evidence>
<comment type="catalytic activity">
    <reaction evidence="6">
        <text>a very-long-chain acyl-CoA + malonyl-CoA + H(+) = a very-long-chain 3-oxoacyl-CoA + CO2 + CoA</text>
        <dbReference type="Rhea" id="RHEA:32727"/>
        <dbReference type="ChEBI" id="CHEBI:15378"/>
        <dbReference type="ChEBI" id="CHEBI:16526"/>
        <dbReference type="ChEBI" id="CHEBI:57287"/>
        <dbReference type="ChEBI" id="CHEBI:57384"/>
        <dbReference type="ChEBI" id="CHEBI:90725"/>
        <dbReference type="ChEBI" id="CHEBI:90736"/>
        <dbReference type="EC" id="2.3.1.199"/>
    </reaction>
</comment>
<keyword evidence="7" id="KW-0812">Transmembrane</keyword>
<comment type="similarity">
    <text evidence="2">Belongs to the thiolase-like superfamily. Chalcone/stilbene synthases family.</text>
</comment>
<reference evidence="10 11" key="1">
    <citation type="submission" date="2020-09" db="EMBL/GenBank/DDBJ databases">
        <title>De no assembly of potato wild relative species, Solanum commersonii.</title>
        <authorList>
            <person name="Cho K."/>
        </authorList>
    </citation>
    <scope>NUCLEOTIDE SEQUENCE [LARGE SCALE GENOMIC DNA]</scope>
    <source>
        <strain evidence="10">LZ3.2</strain>
        <tissue evidence="10">Leaf</tissue>
    </source>
</reference>
<dbReference type="AlphaFoldDB" id="A0A9J5WTL2"/>
<keyword evidence="7" id="KW-1133">Transmembrane helix</keyword>